<evidence type="ECO:0000313" key="10">
    <source>
        <dbReference type="Proteomes" id="UP001209570"/>
    </source>
</evidence>
<feature type="compositionally biased region" description="Acidic residues" evidence="6">
    <location>
        <begin position="968"/>
        <end position="998"/>
    </location>
</feature>
<dbReference type="InterPro" id="IPR002059">
    <property type="entry name" value="CSP_DNA-bd"/>
</dbReference>
<feature type="domain" description="CSD" evidence="8">
    <location>
        <begin position="551"/>
        <end position="614"/>
    </location>
</feature>
<protein>
    <recommendedName>
        <fullName evidence="11">Cold shock domain-containing protein</fullName>
    </recommendedName>
</protein>
<evidence type="ECO:0000256" key="1">
    <source>
        <dbReference type="ARBA" id="ARBA00004496"/>
    </source>
</evidence>
<keyword evidence="2" id="KW-0963">Cytoplasm</keyword>
<feature type="compositionally biased region" description="Basic and acidic residues" evidence="6">
    <location>
        <begin position="1120"/>
        <end position="1138"/>
    </location>
</feature>
<dbReference type="InterPro" id="IPR011129">
    <property type="entry name" value="CSD"/>
</dbReference>
<feature type="compositionally biased region" description="Low complexity" evidence="6">
    <location>
        <begin position="1141"/>
        <end position="1152"/>
    </location>
</feature>
<dbReference type="SMART" id="SM00357">
    <property type="entry name" value="CSP"/>
    <property type="match status" value="4"/>
</dbReference>
<keyword evidence="3" id="KW-0677">Repeat</keyword>
<dbReference type="Pfam" id="PF00313">
    <property type="entry name" value="CSD"/>
    <property type="match status" value="1"/>
</dbReference>
<feature type="domain" description="CSD" evidence="8">
    <location>
        <begin position="121"/>
        <end position="182"/>
    </location>
</feature>
<organism evidence="9 10">
    <name type="scientific">Pythium insidiosum</name>
    <name type="common">Pythiosis disease agent</name>
    <dbReference type="NCBI Taxonomy" id="114742"/>
    <lineage>
        <taxon>Eukaryota</taxon>
        <taxon>Sar</taxon>
        <taxon>Stramenopiles</taxon>
        <taxon>Oomycota</taxon>
        <taxon>Peronosporomycetes</taxon>
        <taxon>Pythiales</taxon>
        <taxon>Pythiaceae</taxon>
        <taxon>Pythium</taxon>
    </lineage>
</organism>
<evidence type="ECO:0000256" key="3">
    <source>
        <dbReference type="ARBA" id="ARBA00022737"/>
    </source>
</evidence>
<comment type="subcellular location">
    <subcellularLocation>
        <location evidence="1">Cytoplasm</location>
    </subcellularLocation>
</comment>
<dbReference type="EMBL" id="JAKCXM010000176">
    <property type="protein sequence ID" value="KAJ0399628.1"/>
    <property type="molecule type" value="Genomic_DNA"/>
</dbReference>
<feature type="compositionally biased region" description="Basic residues" evidence="6">
    <location>
        <begin position="486"/>
        <end position="495"/>
    </location>
</feature>
<gene>
    <name evidence="9" type="ORF">P43SY_008825</name>
</gene>
<dbReference type="SUPFAM" id="SSF82708">
    <property type="entry name" value="R3H domain"/>
    <property type="match status" value="1"/>
</dbReference>
<dbReference type="PANTHER" id="PTHR12913">
    <property type="entry name" value="UNR PROTEIN N-RAS UPSTREAM GENE PROTEIN"/>
    <property type="match status" value="1"/>
</dbReference>
<feature type="compositionally biased region" description="Basic and acidic residues" evidence="6">
    <location>
        <begin position="44"/>
        <end position="55"/>
    </location>
</feature>
<dbReference type="PROSITE" id="PS51857">
    <property type="entry name" value="CSD_2"/>
    <property type="match status" value="3"/>
</dbReference>
<evidence type="ECO:0000256" key="6">
    <source>
        <dbReference type="SAM" id="MobiDB-lite"/>
    </source>
</evidence>
<feature type="region of interest" description="Disordered" evidence="6">
    <location>
        <begin position="1204"/>
        <end position="1238"/>
    </location>
</feature>
<sequence length="1238" mass="134184">MFRPPTAGDWAADDDDDVVAPRPQSQPASHPQPQPQSSRPQARSPERRPEREPLRGRWARPAEQAPPRDDYARSGSGSSYRDRDADRGYDRGYDRGFDRPRGRDRGYDRDRERERPAELPVERGSVVSIKDNFGFISCVDREGDLFFHISEAPVDVALDDEVEFRVRYNQRSQREIAVQLVRLPRGSIVWEEIAEAFVEGSVTKGIPRSSYGGRDGSRNNDQELFGLIAVRAPPADSPADQAADEPEPTTRPSARRDVVRFSADSVAAAPADAKSKPRVPQFGDDVRFRVATHRKTGHRRAVELTITQSARDKLAREVESRLQTMTRELGVVARLKAGGGFIRCCERAEDVYFPMHELRATMEASEALESDDKPTVREGDEVSFFVLEEKDDDGGREAPRGGARNASARLTALRVVRVPAGTVSFEDLLQSDVRGVVTKAPKEPRNGPEVLGVITPAAPTQETAAKPNVDEDDEKENAGDDGAAKKASKKQPKKKLAKGPAGVAFRLADAHDVSYVPATGDVVVFDHVLDKRTRRPRATNVRVVALNATHRETGVISAMKDEFGFIRCAERASDAYFRFTDVMSVSNDFRVGTEVAFDVSGGDGGNVRATRVELLPRGAVQWDTPVAAALPAVVVSLPSRQAASAAGKGSGRFDKGSNGKGRVRVTVRPDPSLIDVVAGEFKQQLMDAFLSPAAAGDEASADAEAPERSVEFPATLSKFQRAVLHAYCDQLGLTHESSGEGASRRLCVRTTLRLTPARVAELEAALPTAEERVVTVDAEFSREDISDVRYNPRVGDSVRVDLAMVKRSRQAVARNVVLVAAATAKAKDKDASELPKGEGFIVAVKPEGFGFIQPADQAVTGADNLFFHLKEIVTGQTLSELHEGVEVQYRASYDEKHKKAKALSIAVVPSGTVQRIEATPVRGVVTKASLLQRLKPVARFGRKAAAPKSSVGRIRLVNAEQSAGDAAREDEDENEEEGEEEEDDEEEDEDAAAVDEQPDEKAAAEPKRSSQESKPKAAKKPQPTALYAYHVQDVADLAAVLRKGDEVEFVPHTTPKGLRAMRIRLVTSHAQRGVVVRVHDDLSGGVVRVDGDEGREAAYSAKQVLRGDVLQAGDRVEFALHRSVPEKQPKKKSKKDEASASEEPATPAPSDATAIAWTATSVLCLEPSTAAGAAGGAASTRRPESRSVNSTLLQAMRQVGASAVAKSRMAKGPDGTRGFPSGWRTALALPQDDAADKQ</sequence>
<dbReference type="PANTHER" id="PTHR12913:SF1">
    <property type="entry name" value="COLD SHOCK DOMAIN-CONTAINING PROTEIN E1"/>
    <property type="match status" value="1"/>
</dbReference>
<feature type="region of interest" description="Disordered" evidence="6">
    <location>
        <begin position="955"/>
        <end position="1022"/>
    </location>
</feature>
<dbReference type="InterPro" id="IPR012340">
    <property type="entry name" value="NA-bd_OB-fold"/>
</dbReference>
<dbReference type="Proteomes" id="UP001209570">
    <property type="component" value="Unassembled WGS sequence"/>
</dbReference>
<evidence type="ECO:0008006" key="11">
    <source>
        <dbReference type="Google" id="ProtNLM"/>
    </source>
</evidence>
<feature type="region of interest" description="Disordered" evidence="6">
    <location>
        <begin position="439"/>
        <end position="495"/>
    </location>
</feature>
<feature type="compositionally biased region" description="Basic and acidic residues" evidence="6">
    <location>
        <begin position="999"/>
        <end position="1015"/>
    </location>
</feature>
<feature type="region of interest" description="Disordered" evidence="6">
    <location>
        <begin position="1120"/>
        <end position="1152"/>
    </location>
</feature>
<dbReference type="AlphaFoldDB" id="A0AAD5M9J8"/>
<name>A0AAD5M9J8_PYTIN</name>
<evidence type="ECO:0000256" key="2">
    <source>
        <dbReference type="ARBA" id="ARBA00022490"/>
    </source>
</evidence>
<dbReference type="PROSITE" id="PS51061">
    <property type="entry name" value="R3H"/>
    <property type="match status" value="1"/>
</dbReference>
<evidence type="ECO:0000259" key="8">
    <source>
        <dbReference type="PROSITE" id="PS51857"/>
    </source>
</evidence>
<keyword evidence="4" id="KW-0694">RNA-binding</keyword>
<keyword evidence="10" id="KW-1185">Reference proteome</keyword>
<feature type="region of interest" description="Disordered" evidence="6">
    <location>
        <begin position="235"/>
        <end position="258"/>
    </location>
</feature>
<proteinExistence type="inferred from homology"/>
<evidence type="ECO:0000256" key="5">
    <source>
        <dbReference type="ARBA" id="ARBA00044751"/>
    </source>
</evidence>
<feature type="compositionally biased region" description="Low complexity" evidence="6">
    <location>
        <begin position="20"/>
        <end position="43"/>
    </location>
</feature>
<accession>A0AAD5M9J8</accession>
<dbReference type="GO" id="GO:0003723">
    <property type="term" value="F:RNA binding"/>
    <property type="evidence" value="ECO:0007669"/>
    <property type="project" value="UniProtKB-KW"/>
</dbReference>
<evidence type="ECO:0000313" key="9">
    <source>
        <dbReference type="EMBL" id="KAJ0399628.1"/>
    </source>
</evidence>
<dbReference type="GO" id="GO:0005737">
    <property type="term" value="C:cytoplasm"/>
    <property type="evidence" value="ECO:0007669"/>
    <property type="project" value="UniProtKB-SubCell"/>
</dbReference>
<dbReference type="Gene3D" id="3.30.1370.50">
    <property type="entry name" value="R3H-like domain"/>
    <property type="match status" value="1"/>
</dbReference>
<feature type="region of interest" description="Disordered" evidence="6">
    <location>
        <begin position="645"/>
        <end position="665"/>
    </location>
</feature>
<comment type="similarity">
    <text evidence="5">Belongs to the UNR family.</text>
</comment>
<dbReference type="Pfam" id="PF01424">
    <property type="entry name" value="R3H"/>
    <property type="match status" value="1"/>
</dbReference>
<dbReference type="InterPro" id="IPR001374">
    <property type="entry name" value="R3H_dom"/>
</dbReference>
<evidence type="ECO:0000256" key="4">
    <source>
        <dbReference type="ARBA" id="ARBA00022884"/>
    </source>
</evidence>
<dbReference type="InterPro" id="IPR036867">
    <property type="entry name" value="R3H_dom_sf"/>
</dbReference>
<dbReference type="Gene3D" id="2.40.50.140">
    <property type="entry name" value="Nucleic acid-binding proteins"/>
    <property type="match status" value="4"/>
</dbReference>
<feature type="domain" description="CSD" evidence="8">
    <location>
        <begin position="836"/>
        <end position="907"/>
    </location>
</feature>
<evidence type="ECO:0000259" key="7">
    <source>
        <dbReference type="PROSITE" id="PS51061"/>
    </source>
</evidence>
<feature type="compositionally biased region" description="Basic and acidic residues" evidence="6">
    <location>
        <begin position="80"/>
        <end position="119"/>
    </location>
</feature>
<feature type="region of interest" description="Disordered" evidence="6">
    <location>
        <begin position="1"/>
        <end position="119"/>
    </location>
</feature>
<comment type="caution">
    <text evidence="9">The sequence shown here is derived from an EMBL/GenBank/DDBJ whole genome shotgun (WGS) entry which is preliminary data.</text>
</comment>
<dbReference type="SUPFAM" id="SSF50249">
    <property type="entry name" value="Nucleic acid-binding proteins"/>
    <property type="match status" value="4"/>
</dbReference>
<feature type="domain" description="R3H" evidence="7">
    <location>
        <begin position="679"/>
        <end position="752"/>
    </location>
</feature>
<reference evidence="9" key="1">
    <citation type="submission" date="2021-12" db="EMBL/GenBank/DDBJ databases">
        <title>Prjna785345.</title>
        <authorList>
            <person name="Rujirawat T."/>
            <person name="Krajaejun T."/>
        </authorList>
    </citation>
    <scope>NUCLEOTIDE SEQUENCE</scope>
    <source>
        <strain evidence="9">Pi057C3</strain>
    </source>
</reference>